<dbReference type="RefSeq" id="WP_106138371.1">
    <property type="nucleotide sequence ID" value="NZ_PVTE01000010.1"/>
</dbReference>
<sequence length="249" mass="28797">MSFTNLRIRFQTARSLPAPYAYFYTLDMRPAFGDFLQVDLSITYPDRDDIEDDELIAEGFTRDDDFTWSGRLSKPWLQAVAKLAEQTKLQPAGEDDLDEDDDFWELTLKQNPGPDRQGRPAATGPGSTDNWQYLVQELTQATFEADGRERPFELTYLRIGPEDHEVRLIASFAQRNVNFTTIRNRRERNRSLPWTALQDIMTAVFANDYDPDMAQLKRPKAPGQWLNLGTDEWYNISAFPDLTEKLETL</sequence>
<evidence type="ECO:0000256" key="1">
    <source>
        <dbReference type="SAM" id="MobiDB-lite"/>
    </source>
</evidence>
<dbReference type="AlphaFoldDB" id="A0A2T0SW52"/>
<name>A0A2T0SW52_9BACT</name>
<reference evidence="2 3" key="1">
    <citation type="submission" date="2018-03" db="EMBL/GenBank/DDBJ databases">
        <title>Genomic Encyclopedia of Archaeal and Bacterial Type Strains, Phase II (KMG-II): from individual species to whole genera.</title>
        <authorList>
            <person name="Goeker M."/>
        </authorList>
    </citation>
    <scope>NUCLEOTIDE SEQUENCE [LARGE SCALE GENOMIC DNA]</scope>
    <source>
        <strain evidence="2 3">DSM 28354</strain>
    </source>
</reference>
<evidence type="ECO:0000313" key="2">
    <source>
        <dbReference type="EMBL" id="PRY37651.1"/>
    </source>
</evidence>
<dbReference type="Proteomes" id="UP000238375">
    <property type="component" value="Unassembled WGS sequence"/>
</dbReference>
<proteinExistence type="predicted"/>
<accession>A0A2T0SW52</accession>
<dbReference type="OrthoDB" id="934157at2"/>
<evidence type="ECO:0000313" key="3">
    <source>
        <dbReference type="Proteomes" id="UP000238375"/>
    </source>
</evidence>
<feature type="region of interest" description="Disordered" evidence="1">
    <location>
        <begin position="106"/>
        <end position="129"/>
    </location>
</feature>
<gene>
    <name evidence="2" type="ORF">CLV58_110121</name>
</gene>
<comment type="caution">
    <text evidence="2">The sequence shown here is derived from an EMBL/GenBank/DDBJ whole genome shotgun (WGS) entry which is preliminary data.</text>
</comment>
<organism evidence="2 3">
    <name type="scientific">Spirosoma oryzae</name>
    <dbReference type="NCBI Taxonomy" id="1469603"/>
    <lineage>
        <taxon>Bacteria</taxon>
        <taxon>Pseudomonadati</taxon>
        <taxon>Bacteroidota</taxon>
        <taxon>Cytophagia</taxon>
        <taxon>Cytophagales</taxon>
        <taxon>Cytophagaceae</taxon>
        <taxon>Spirosoma</taxon>
    </lineage>
</organism>
<protein>
    <submittedName>
        <fullName evidence="2">Uncharacterized protein</fullName>
    </submittedName>
</protein>
<dbReference type="EMBL" id="PVTE01000010">
    <property type="protein sequence ID" value="PRY37651.1"/>
    <property type="molecule type" value="Genomic_DNA"/>
</dbReference>
<keyword evidence="3" id="KW-1185">Reference proteome</keyword>